<feature type="non-terminal residue" evidence="2">
    <location>
        <position position="1"/>
    </location>
</feature>
<dbReference type="InterPro" id="IPR012920">
    <property type="entry name" value="rRNA_MeTfrase_SPB1-like_C"/>
</dbReference>
<dbReference type="EMBL" id="JAAAHW010006535">
    <property type="protein sequence ID" value="KAF9958981.1"/>
    <property type="molecule type" value="Genomic_DNA"/>
</dbReference>
<keyword evidence="3" id="KW-1185">Reference proteome</keyword>
<dbReference type="OrthoDB" id="2449035at2759"/>
<comment type="caution">
    <text evidence="2">The sequence shown here is derived from an EMBL/GenBank/DDBJ whole genome shotgun (WGS) entry which is preliminary data.</text>
</comment>
<evidence type="ECO:0000259" key="1">
    <source>
        <dbReference type="Pfam" id="PF07780"/>
    </source>
</evidence>
<dbReference type="Pfam" id="PF07780">
    <property type="entry name" value="Spb1_C"/>
    <property type="match status" value="1"/>
</dbReference>
<dbReference type="GO" id="GO:0006364">
    <property type="term" value="P:rRNA processing"/>
    <property type="evidence" value="ECO:0007669"/>
    <property type="project" value="InterPro"/>
</dbReference>
<organism evidence="2 3">
    <name type="scientific">Modicella reniformis</name>
    <dbReference type="NCBI Taxonomy" id="1440133"/>
    <lineage>
        <taxon>Eukaryota</taxon>
        <taxon>Fungi</taxon>
        <taxon>Fungi incertae sedis</taxon>
        <taxon>Mucoromycota</taxon>
        <taxon>Mortierellomycotina</taxon>
        <taxon>Mortierellomycetes</taxon>
        <taxon>Mortierellales</taxon>
        <taxon>Mortierellaceae</taxon>
        <taxon>Modicella</taxon>
    </lineage>
</organism>
<dbReference type="Proteomes" id="UP000749646">
    <property type="component" value="Unassembled WGS sequence"/>
</dbReference>
<dbReference type="GO" id="GO:0008168">
    <property type="term" value="F:methyltransferase activity"/>
    <property type="evidence" value="ECO:0007669"/>
    <property type="project" value="InterPro"/>
</dbReference>
<gene>
    <name evidence="2" type="ORF">BGZ65_001011</name>
</gene>
<reference evidence="2" key="1">
    <citation type="journal article" date="2020" name="Fungal Divers.">
        <title>Resolving the Mortierellaceae phylogeny through synthesis of multi-gene phylogenetics and phylogenomics.</title>
        <authorList>
            <person name="Vandepol N."/>
            <person name="Liber J."/>
            <person name="Desiro A."/>
            <person name="Na H."/>
            <person name="Kennedy M."/>
            <person name="Barry K."/>
            <person name="Grigoriev I.V."/>
            <person name="Miller A.N."/>
            <person name="O'Donnell K."/>
            <person name="Stajich J.E."/>
            <person name="Bonito G."/>
        </authorList>
    </citation>
    <scope>NUCLEOTIDE SEQUENCE</scope>
    <source>
        <strain evidence="2">MES-2147</strain>
    </source>
</reference>
<evidence type="ECO:0000313" key="2">
    <source>
        <dbReference type="EMBL" id="KAF9958981.1"/>
    </source>
</evidence>
<dbReference type="AlphaFoldDB" id="A0A9P6M164"/>
<name>A0A9P6M164_9FUNG</name>
<protein>
    <recommendedName>
        <fullName evidence="1">Ribosomal RNA methyltransferase SPB1-like C-terminal domain-containing protein</fullName>
    </recommendedName>
</protein>
<accession>A0A9P6M164</accession>
<sequence>MFLVNKEFDDDEIWDGGSDEEDSRKFKQINLTTVEAILAQFLVNKTMKQAFADKDDLPAWFPEDDDISDKEKSIGISKLLAKAGAKEVKESVQLVVMKRENKENKGRPNSINGT</sequence>
<feature type="domain" description="Ribosomal RNA methyltransferase SPB1-like C-terminal" evidence="1">
    <location>
        <begin position="63"/>
        <end position="113"/>
    </location>
</feature>
<dbReference type="GO" id="GO:0005634">
    <property type="term" value="C:nucleus"/>
    <property type="evidence" value="ECO:0007669"/>
    <property type="project" value="InterPro"/>
</dbReference>
<evidence type="ECO:0000313" key="3">
    <source>
        <dbReference type="Proteomes" id="UP000749646"/>
    </source>
</evidence>
<proteinExistence type="predicted"/>